<proteinExistence type="predicted"/>
<sequence>MFTNIDSIRIRKALLNVYLLLILRKLICISIR</sequence>
<evidence type="ECO:0000313" key="1">
    <source>
        <dbReference type="EMBL" id="DAF92020.1"/>
    </source>
</evidence>
<protein>
    <submittedName>
        <fullName evidence="1">Putative flagellar</fullName>
    </submittedName>
</protein>
<keyword evidence="1" id="KW-0282">Flagellum</keyword>
<dbReference type="EMBL" id="BK016062">
    <property type="protein sequence ID" value="DAF92020.1"/>
    <property type="molecule type" value="Genomic_DNA"/>
</dbReference>
<keyword evidence="1" id="KW-0966">Cell projection</keyword>
<name>A0A8S5UC41_9CAUD</name>
<reference evidence="1" key="1">
    <citation type="journal article" date="2021" name="Proc. Natl. Acad. Sci. U.S.A.">
        <title>A Catalog of Tens of Thousands of Viruses from Human Metagenomes Reveals Hidden Associations with Chronic Diseases.</title>
        <authorList>
            <person name="Tisza M.J."/>
            <person name="Buck C.B."/>
        </authorList>
    </citation>
    <scope>NUCLEOTIDE SEQUENCE</scope>
    <source>
        <strain evidence="1">CtZkC8</strain>
    </source>
</reference>
<organism evidence="1">
    <name type="scientific">Podoviridae sp. ctZkC8</name>
    <dbReference type="NCBI Taxonomy" id="2825259"/>
    <lineage>
        <taxon>Viruses</taxon>
        <taxon>Duplodnaviria</taxon>
        <taxon>Heunggongvirae</taxon>
        <taxon>Uroviricota</taxon>
        <taxon>Caudoviricetes</taxon>
    </lineage>
</organism>
<keyword evidence="1" id="KW-0969">Cilium</keyword>
<accession>A0A8S5UC41</accession>